<feature type="transmembrane region" description="Helical" evidence="1">
    <location>
        <begin position="20"/>
        <end position="42"/>
    </location>
</feature>
<evidence type="ECO:0000313" key="2">
    <source>
        <dbReference type="EMBL" id="MFC7459792.1"/>
    </source>
</evidence>
<gene>
    <name evidence="2" type="ORF">ACFQU0_05040</name>
</gene>
<protein>
    <recommendedName>
        <fullName evidence="4">Bacteriophage Rz lysis protein</fullName>
    </recommendedName>
</protein>
<evidence type="ECO:0000313" key="3">
    <source>
        <dbReference type="Proteomes" id="UP001596457"/>
    </source>
</evidence>
<keyword evidence="3" id="KW-1185">Reference proteome</keyword>
<dbReference type="EMBL" id="JBHTBZ010000012">
    <property type="protein sequence ID" value="MFC7459792.1"/>
    <property type="molecule type" value="Genomic_DNA"/>
</dbReference>
<sequence>MLTLFNWIAVRLGFQAAYRAFAYLVPLLALAAGTGAGAWAGYTLGRAPLQVELATHKAAVAESHKLAAMAAARDLQAAQALGDALTARLHEALRSTDQLERERNDAIRKATTGRTCFDSRALRVLDGAPGVRVDGPARLPAPTGSAAGAHAAAAAAAEQHSTDTEVGQWIVTAGARYEQCRARLDALIDWKPTTSQQQEPTP</sequence>
<dbReference type="RefSeq" id="WP_382199036.1">
    <property type="nucleotide sequence ID" value="NZ_JBHTBZ010000012.1"/>
</dbReference>
<comment type="caution">
    <text evidence="2">The sequence shown here is derived from an EMBL/GenBank/DDBJ whole genome shotgun (WGS) entry which is preliminary data.</text>
</comment>
<evidence type="ECO:0000256" key="1">
    <source>
        <dbReference type="SAM" id="Phobius"/>
    </source>
</evidence>
<name>A0ABW2S8E4_9BURK</name>
<reference evidence="3" key="1">
    <citation type="journal article" date="2019" name="Int. J. Syst. Evol. Microbiol.">
        <title>The Global Catalogue of Microorganisms (GCM) 10K type strain sequencing project: providing services to taxonomists for standard genome sequencing and annotation.</title>
        <authorList>
            <consortium name="The Broad Institute Genomics Platform"/>
            <consortium name="The Broad Institute Genome Sequencing Center for Infectious Disease"/>
            <person name="Wu L."/>
            <person name="Ma J."/>
        </authorList>
    </citation>
    <scope>NUCLEOTIDE SEQUENCE [LARGE SCALE GENOMIC DNA]</scope>
    <source>
        <strain evidence="3">CCUG 53903</strain>
    </source>
</reference>
<dbReference type="Proteomes" id="UP001596457">
    <property type="component" value="Unassembled WGS sequence"/>
</dbReference>
<accession>A0ABW2S8E4</accession>
<organism evidence="2 3">
    <name type="scientific">Hydrogenophaga defluvii</name>
    <dbReference type="NCBI Taxonomy" id="249410"/>
    <lineage>
        <taxon>Bacteria</taxon>
        <taxon>Pseudomonadati</taxon>
        <taxon>Pseudomonadota</taxon>
        <taxon>Betaproteobacteria</taxon>
        <taxon>Burkholderiales</taxon>
        <taxon>Comamonadaceae</taxon>
        <taxon>Hydrogenophaga</taxon>
    </lineage>
</organism>
<evidence type="ECO:0008006" key="4">
    <source>
        <dbReference type="Google" id="ProtNLM"/>
    </source>
</evidence>
<keyword evidence="1" id="KW-1133">Transmembrane helix</keyword>
<keyword evidence="1" id="KW-0472">Membrane</keyword>
<keyword evidence="1" id="KW-0812">Transmembrane</keyword>
<proteinExistence type="predicted"/>